<sequence length="121" mass="14403">MKEFDFGVFFENVLLNRKFDYLKVYGYISAEYLFKISSQLLKFKSVQLKNLNPAFPILNLKILQKFYASILQSPKHECSKFEIVQIDPNENVINVLALENERYILHSYFQPKSDTPFLFYE</sequence>
<reference evidence="2" key="1">
    <citation type="submission" date="2022-11" db="UniProtKB">
        <authorList>
            <consortium name="WormBaseParasite"/>
        </authorList>
    </citation>
    <scope>IDENTIFICATION</scope>
</reference>
<evidence type="ECO:0000313" key="2">
    <source>
        <dbReference type="WBParaSite" id="PDA_v2.g10274.t1"/>
    </source>
</evidence>
<keyword evidence="1" id="KW-1185">Reference proteome</keyword>
<name>A0A914P6E6_9BILA</name>
<organism evidence="1 2">
    <name type="scientific">Panagrolaimus davidi</name>
    <dbReference type="NCBI Taxonomy" id="227884"/>
    <lineage>
        <taxon>Eukaryota</taxon>
        <taxon>Metazoa</taxon>
        <taxon>Ecdysozoa</taxon>
        <taxon>Nematoda</taxon>
        <taxon>Chromadorea</taxon>
        <taxon>Rhabditida</taxon>
        <taxon>Tylenchina</taxon>
        <taxon>Panagrolaimomorpha</taxon>
        <taxon>Panagrolaimoidea</taxon>
        <taxon>Panagrolaimidae</taxon>
        <taxon>Panagrolaimus</taxon>
    </lineage>
</organism>
<protein>
    <submittedName>
        <fullName evidence="2">Uncharacterized protein</fullName>
    </submittedName>
</protein>
<proteinExistence type="predicted"/>
<dbReference type="AlphaFoldDB" id="A0A914P6E6"/>
<evidence type="ECO:0000313" key="1">
    <source>
        <dbReference type="Proteomes" id="UP000887578"/>
    </source>
</evidence>
<dbReference type="Proteomes" id="UP000887578">
    <property type="component" value="Unplaced"/>
</dbReference>
<dbReference type="WBParaSite" id="PDA_v2.g10274.t1">
    <property type="protein sequence ID" value="PDA_v2.g10274.t1"/>
    <property type="gene ID" value="PDA_v2.g10274"/>
</dbReference>
<accession>A0A914P6E6</accession>